<keyword evidence="1" id="KW-0812">Transmembrane</keyword>
<name>A0A9P0LAI8_ACAOB</name>
<evidence type="ECO:0000313" key="2">
    <source>
        <dbReference type="EMBL" id="CAH1990790.1"/>
    </source>
</evidence>
<proteinExistence type="predicted"/>
<dbReference type="EMBL" id="CAKOFQ010007097">
    <property type="protein sequence ID" value="CAH1990790.1"/>
    <property type="molecule type" value="Genomic_DNA"/>
</dbReference>
<evidence type="ECO:0000313" key="3">
    <source>
        <dbReference type="Proteomes" id="UP001152888"/>
    </source>
</evidence>
<keyword evidence="1" id="KW-0472">Membrane</keyword>
<feature type="transmembrane region" description="Helical" evidence="1">
    <location>
        <begin position="6"/>
        <end position="23"/>
    </location>
</feature>
<dbReference type="AlphaFoldDB" id="A0A9P0LAI8"/>
<accession>A0A9P0LAI8</accession>
<comment type="caution">
    <text evidence="2">The sequence shown here is derived from an EMBL/GenBank/DDBJ whole genome shotgun (WGS) entry which is preliminary data.</text>
</comment>
<organism evidence="2 3">
    <name type="scientific">Acanthoscelides obtectus</name>
    <name type="common">Bean weevil</name>
    <name type="synonym">Bruchus obtectus</name>
    <dbReference type="NCBI Taxonomy" id="200917"/>
    <lineage>
        <taxon>Eukaryota</taxon>
        <taxon>Metazoa</taxon>
        <taxon>Ecdysozoa</taxon>
        <taxon>Arthropoda</taxon>
        <taxon>Hexapoda</taxon>
        <taxon>Insecta</taxon>
        <taxon>Pterygota</taxon>
        <taxon>Neoptera</taxon>
        <taxon>Endopterygota</taxon>
        <taxon>Coleoptera</taxon>
        <taxon>Polyphaga</taxon>
        <taxon>Cucujiformia</taxon>
        <taxon>Chrysomeloidea</taxon>
        <taxon>Chrysomelidae</taxon>
        <taxon>Bruchinae</taxon>
        <taxon>Bruchini</taxon>
        <taxon>Acanthoscelides</taxon>
    </lineage>
</organism>
<reference evidence="2" key="1">
    <citation type="submission" date="2022-03" db="EMBL/GenBank/DDBJ databases">
        <authorList>
            <person name="Sayadi A."/>
        </authorList>
    </citation>
    <scope>NUCLEOTIDE SEQUENCE</scope>
</reference>
<evidence type="ECO:0000256" key="1">
    <source>
        <dbReference type="SAM" id="Phobius"/>
    </source>
</evidence>
<protein>
    <submittedName>
        <fullName evidence="2">Uncharacterized protein</fullName>
    </submittedName>
</protein>
<keyword evidence="3" id="KW-1185">Reference proteome</keyword>
<dbReference type="Proteomes" id="UP001152888">
    <property type="component" value="Unassembled WGS sequence"/>
</dbReference>
<gene>
    <name evidence="2" type="ORF">ACAOBT_LOCUS19875</name>
</gene>
<feature type="transmembrane region" description="Helical" evidence="1">
    <location>
        <begin position="43"/>
        <end position="62"/>
    </location>
</feature>
<keyword evidence="1" id="KW-1133">Transmembrane helix</keyword>
<sequence>MSLPSFYHFVFLQIPYYLILFTIKCHLDLPKHQNKDRCEFSVYLRLFQGWNIIFTSIFILIICDSDWAFKYFVDGTKLQKYKCGYIDRSC</sequence>